<name>A0A2M4CJ48_ANODA</name>
<dbReference type="VEuPathDB" id="VectorBase:ADAC007987"/>
<dbReference type="AlphaFoldDB" id="A0A2M4CJ48"/>
<evidence type="ECO:0000313" key="1">
    <source>
        <dbReference type="EMBL" id="MBW64908.1"/>
    </source>
</evidence>
<dbReference type="EMBL" id="GGFL01000730">
    <property type="protein sequence ID" value="MBW64908.1"/>
    <property type="molecule type" value="Transcribed_RNA"/>
</dbReference>
<proteinExistence type="predicted"/>
<reference evidence="1" key="1">
    <citation type="submission" date="2018-01" db="EMBL/GenBank/DDBJ databases">
        <title>An insight into the sialome of Amazonian anophelines.</title>
        <authorList>
            <person name="Ribeiro J.M."/>
            <person name="Scarpassa V."/>
            <person name="Calvo E."/>
        </authorList>
    </citation>
    <scope>NUCLEOTIDE SEQUENCE</scope>
</reference>
<accession>A0A2M4CJ48</accession>
<sequence length="75" mass="8604">MTAILRPFRATLPSGQRRRRHNTTLNRNCHICRIRSRTFAAEEAVTILYCYKSSVPSRASERGNRATNHLVASFN</sequence>
<organism evidence="1">
    <name type="scientific">Anopheles darlingi</name>
    <name type="common">Mosquito</name>
    <dbReference type="NCBI Taxonomy" id="43151"/>
    <lineage>
        <taxon>Eukaryota</taxon>
        <taxon>Metazoa</taxon>
        <taxon>Ecdysozoa</taxon>
        <taxon>Arthropoda</taxon>
        <taxon>Hexapoda</taxon>
        <taxon>Insecta</taxon>
        <taxon>Pterygota</taxon>
        <taxon>Neoptera</taxon>
        <taxon>Endopterygota</taxon>
        <taxon>Diptera</taxon>
        <taxon>Nematocera</taxon>
        <taxon>Culicoidea</taxon>
        <taxon>Culicidae</taxon>
        <taxon>Anophelinae</taxon>
        <taxon>Anopheles</taxon>
    </lineage>
</organism>
<protein>
    <submittedName>
        <fullName evidence="1">Uncharacterized protein</fullName>
    </submittedName>
</protein>